<dbReference type="AlphaFoldDB" id="A0A1Y4MLB7"/>
<gene>
    <name evidence="1" type="ORF">B5F11_09175</name>
</gene>
<dbReference type="EMBL" id="NFKP01000009">
    <property type="protein sequence ID" value="OUP69523.1"/>
    <property type="molecule type" value="Genomic_DNA"/>
</dbReference>
<accession>A0A1Y4MLB7</accession>
<organism evidence="1 2">
    <name type="scientific">Anaerotruncus colihominis</name>
    <dbReference type="NCBI Taxonomy" id="169435"/>
    <lineage>
        <taxon>Bacteria</taxon>
        <taxon>Bacillati</taxon>
        <taxon>Bacillota</taxon>
        <taxon>Clostridia</taxon>
        <taxon>Eubacteriales</taxon>
        <taxon>Oscillospiraceae</taxon>
        <taxon>Anaerotruncus</taxon>
    </lineage>
</organism>
<proteinExistence type="predicted"/>
<protein>
    <submittedName>
        <fullName evidence="1">Uncharacterized protein</fullName>
    </submittedName>
</protein>
<comment type="caution">
    <text evidence="1">The sequence shown here is derived from an EMBL/GenBank/DDBJ whole genome shotgun (WGS) entry which is preliminary data.</text>
</comment>
<evidence type="ECO:0000313" key="2">
    <source>
        <dbReference type="Proteomes" id="UP000196386"/>
    </source>
</evidence>
<dbReference type="Proteomes" id="UP000196386">
    <property type="component" value="Unassembled WGS sequence"/>
</dbReference>
<reference evidence="2" key="1">
    <citation type="submission" date="2017-04" db="EMBL/GenBank/DDBJ databases">
        <title>Function of individual gut microbiota members based on whole genome sequencing of pure cultures obtained from chicken caecum.</title>
        <authorList>
            <person name="Medvecky M."/>
            <person name="Cejkova D."/>
            <person name="Polansky O."/>
            <person name="Karasova D."/>
            <person name="Kubasova T."/>
            <person name="Cizek A."/>
            <person name="Rychlik I."/>
        </authorList>
    </citation>
    <scope>NUCLEOTIDE SEQUENCE [LARGE SCALE GENOMIC DNA]</scope>
    <source>
        <strain evidence="2">An175</strain>
    </source>
</reference>
<sequence length="189" mass="22265">MYKYKIAPNTGKPVVYLYPEEPTDVAVKVDYKGTLYTTYPAYQDGWFVTAYPDGRIINKSDGTEYYYLFWDGFTDFRWDFNEGFVVPGDEAEAFLREKLSYMGLTPREYNDFIVFWLPELRRNPYNLVMFATDQYEELAGMEITPVPDSILRVHMVFKRIEEPVEIREQTLKPFTRKGFTVVEWGGSRA</sequence>
<name>A0A1Y4MLB7_9FIRM</name>
<evidence type="ECO:0000313" key="1">
    <source>
        <dbReference type="EMBL" id="OUP69523.1"/>
    </source>
</evidence>